<dbReference type="Pfam" id="PF00656">
    <property type="entry name" value="Peptidase_C14"/>
    <property type="match status" value="1"/>
</dbReference>
<name>A0ABW4Q2B6_9MICC</name>
<sequence length="275" mass="29727">MAKYALCVGINKFENLPTNAWLNGCVNDAKDFAALLTGHYGFAKRNVAVLLDSKATKAAVVGKLQVMLKRAKPGDHLVFTFSSHGTQVLDASGDEPDSADEAFVTFDMRQKGDQWDAATLILDDELHDLLGTLPDGVLLDVVLDTCPSGTGLRALDLLPTRRPRFVPPPTPLGLELTESADPRAFRDLVRSDVQAKPVLFAACRSDQTAADADFAGRYSGAFSHYLLQAVQDDPLASRRVLLKRVSADLRDGKFTQRAQLEAPVAAKGTAWGTAF</sequence>
<reference evidence="3" key="1">
    <citation type="journal article" date="2019" name="Int. J. Syst. Evol. Microbiol.">
        <title>The Global Catalogue of Microorganisms (GCM) 10K type strain sequencing project: providing services to taxonomists for standard genome sequencing and annotation.</title>
        <authorList>
            <consortium name="The Broad Institute Genomics Platform"/>
            <consortium name="The Broad Institute Genome Sequencing Center for Infectious Disease"/>
            <person name="Wu L."/>
            <person name="Ma J."/>
        </authorList>
    </citation>
    <scope>NUCLEOTIDE SEQUENCE [LARGE SCALE GENOMIC DNA]</scope>
    <source>
        <strain evidence="3">JCM 11496</strain>
    </source>
</reference>
<evidence type="ECO:0000313" key="3">
    <source>
        <dbReference type="Proteomes" id="UP001597307"/>
    </source>
</evidence>
<comment type="caution">
    <text evidence="2">The sequence shown here is derived from an EMBL/GenBank/DDBJ whole genome shotgun (WGS) entry which is preliminary data.</text>
</comment>
<dbReference type="EMBL" id="JBHUGA010000006">
    <property type="protein sequence ID" value="MFD1845465.1"/>
    <property type="molecule type" value="Genomic_DNA"/>
</dbReference>
<protein>
    <submittedName>
        <fullName evidence="2">Caspase domain-containing protein</fullName>
    </submittedName>
</protein>
<feature type="domain" description="Peptidase C14 caspase" evidence="1">
    <location>
        <begin position="3"/>
        <end position="262"/>
    </location>
</feature>
<dbReference type="InterPro" id="IPR029030">
    <property type="entry name" value="Caspase-like_dom_sf"/>
</dbReference>
<dbReference type="SUPFAM" id="SSF52129">
    <property type="entry name" value="Caspase-like"/>
    <property type="match status" value="1"/>
</dbReference>
<dbReference type="Proteomes" id="UP001597307">
    <property type="component" value="Unassembled WGS sequence"/>
</dbReference>
<keyword evidence="3" id="KW-1185">Reference proteome</keyword>
<dbReference type="Gene3D" id="3.40.50.12660">
    <property type="match status" value="1"/>
</dbReference>
<gene>
    <name evidence="2" type="ORF">ACFSFX_02500</name>
</gene>
<dbReference type="InterPro" id="IPR050452">
    <property type="entry name" value="Metacaspase"/>
</dbReference>
<organism evidence="2 3">
    <name type="scientific">Arthrobacter flavus</name>
    <dbReference type="NCBI Taxonomy" id="95172"/>
    <lineage>
        <taxon>Bacteria</taxon>
        <taxon>Bacillati</taxon>
        <taxon>Actinomycetota</taxon>
        <taxon>Actinomycetes</taxon>
        <taxon>Micrococcales</taxon>
        <taxon>Micrococcaceae</taxon>
        <taxon>Arthrobacter</taxon>
    </lineage>
</organism>
<accession>A0ABW4Q2B6</accession>
<dbReference type="InterPro" id="IPR011600">
    <property type="entry name" value="Pept_C14_caspase"/>
</dbReference>
<evidence type="ECO:0000259" key="1">
    <source>
        <dbReference type="Pfam" id="PF00656"/>
    </source>
</evidence>
<proteinExistence type="predicted"/>
<dbReference type="PANTHER" id="PTHR48104:SF30">
    <property type="entry name" value="METACASPASE-1"/>
    <property type="match status" value="1"/>
</dbReference>
<evidence type="ECO:0000313" key="2">
    <source>
        <dbReference type="EMBL" id="MFD1845465.1"/>
    </source>
</evidence>
<dbReference type="PANTHER" id="PTHR48104">
    <property type="entry name" value="METACASPASE-4"/>
    <property type="match status" value="1"/>
</dbReference>
<dbReference type="RefSeq" id="WP_343877679.1">
    <property type="nucleotide sequence ID" value="NZ_BAAAIJ010000007.1"/>
</dbReference>